<organism evidence="2 3">
    <name type="scientific">Streptomyces spectabilis</name>
    <dbReference type="NCBI Taxonomy" id="68270"/>
    <lineage>
        <taxon>Bacteria</taxon>
        <taxon>Bacillati</taxon>
        <taxon>Actinomycetota</taxon>
        <taxon>Actinomycetes</taxon>
        <taxon>Kitasatosporales</taxon>
        <taxon>Streptomycetaceae</taxon>
        <taxon>Streptomyces</taxon>
    </lineage>
</organism>
<evidence type="ECO:0000313" key="2">
    <source>
        <dbReference type="EMBL" id="MBB5109675.1"/>
    </source>
</evidence>
<protein>
    <submittedName>
        <fullName evidence="2">Uncharacterized protein</fullName>
    </submittedName>
</protein>
<proteinExistence type="predicted"/>
<evidence type="ECO:0000256" key="1">
    <source>
        <dbReference type="SAM" id="MobiDB-lite"/>
    </source>
</evidence>
<dbReference type="Proteomes" id="UP000549009">
    <property type="component" value="Unassembled WGS sequence"/>
</dbReference>
<dbReference type="EMBL" id="JACHJD010000034">
    <property type="protein sequence ID" value="MBB5109675.1"/>
    <property type="molecule type" value="Genomic_DNA"/>
</dbReference>
<reference evidence="2 3" key="1">
    <citation type="submission" date="2020-08" db="EMBL/GenBank/DDBJ databases">
        <title>Genomic Encyclopedia of Type Strains, Phase III (KMG-III): the genomes of soil and plant-associated and newly described type strains.</title>
        <authorList>
            <person name="Whitman W."/>
        </authorList>
    </citation>
    <scope>NUCLEOTIDE SEQUENCE [LARGE SCALE GENOMIC DNA]</scope>
    <source>
        <strain evidence="2 3">CECT 3146</strain>
    </source>
</reference>
<sequence length="37" mass="3851">MQVQQVRQVPGDADPGPCAQGGVEVEGLGVEELARCQ</sequence>
<evidence type="ECO:0000313" key="3">
    <source>
        <dbReference type="Proteomes" id="UP000549009"/>
    </source>
</evidence>
<keyword evidence="3" id="KW-1185">Reference proteome</keyword>
<name>A0A7W8F0E4_STRST</name>
<dbReference type="AlphaFoldDB" id="A0A7W8F0E4"/>
<comment type="caution">
    <text evidence="2">The sequence shown here is derived from an EMBL/GenBank/DDBJ whole genome shotgun (WGS) entry which is preliminary data.</text>
</comment>
<accession>A0A7W8F0E4</accession>
<feature type="region of interest" description="Disordered" evidence="1">
    <location>
        <begin position="1"/>
        <end position="23"/>
    </location>
</feature>
<gene>
    <name evidence="2" type="ORF">FHS40_008805</name>
</gene>